<dbReference type="EMBL" id="KT944272">
    <property type="protein sequence ID" value="ALV86682.1"/>
    <property type="molecule type" value="Genomic_DNA"/>
</dbReference>
<feature type="compositionally biased region" description="Basic and acidic residues" evidence="1">
    <location>
        <begin position="97"/>
        <end position="115"/>
    </location>
</feature>
<keyword evidence="2" id="KW-1133">Transmembrane helix</keyword>
<evidence type="ECO:0000256" key="2">
    <source>
        <dbReference type="SAM" id="Phobius"/>
    </source>
</evidence>
<reference evidence="3" key="1">
    <citation type="submission" date="2015-10" db="EMBL/GenBank/DDBJ databases">
        <title>Biosynthesis of SCL-MCL polyhydroxyalkanoates by metagenomic clones in Pseudomonas putida.</title>
        <authorList>
            <person name="Cheng J."/>
            <person name="Charles T.C."/>
        </authorList>
    </citation>
    <scope>NUCLEOTIDE SEQUENCE</scope>
</reference>
<evidence type="ECO:0000256" key="1">
    <source>
        <dbReference type="SAM" id="MobiDB-lite"/>
    </source>
</evidence>
<dbReference type="AlphaFoldDB" id="A0A0U3JH21"/>
<feature type="transmembrane region" description="Helical" evidence="2">
    <location>
        <begin position="26"/>
        <end position="43"/>
    </location>
</feature>
<dbReference type="NCBIfam" id="TIGR04438">
    <property type="entry name" value="small_Trp_rich"/>
    <property type="match status" value="1"/>
</dbReference>
<name>A0A0U3JH21_9BACT</name>
<accession>A0A0U3JH21</accession>
<feature type="region of interest" description="Disordered" evidence="1">
    <location>
        <begin position="95"/>
        <end position="134"/>
    </location>
</feature>
<protein>
    <recommendedName>
        <fullName evidence="4">TIGR04438 family Trp-rich protein</fullName>
    </recommendedName>
</protein>
<sequence length="134" mass="15257">MWFIVIGVLLIALKLADIGPVAGWPWWVVLTPFGAALLWWAFADSTGLTQKREMDKLEDKKVERRRKAMEALGIDRSRQDRESAAMRARRAAAARVEGAREQVREKNKQTIRDSLFDDQQSTGFGEGDSPQKKR</sequence>
<evidence type="ECO:0000313" key="3">
    <source>
        <dbReference type="EMBL" id="ALV86682.1"/>
    </source>
</evidence>
<keyword evidence="2" id="KW-0472">Membrane</keyword>
<organism evidence="3">
    <name type="scientific">uncultured bacterium 51</name>
    <dbReference type="NCBI Taxonomy" id="1748279"/>
    <lineage>
        <taxon>Bacteria</taxon>
        <taxon>environmental samples</taxon>
    </lineage>
</organism>
<dbReference type="InterPro" id="IPR031044">
    <property type="entry name" value="Small_Trp_rich"/>
</dbReference>
<evidence type="ECO:0008006" key="4">
    <source>
        <dbReference type="Google" id="ProtNLM"/>
    </source>
</evidence>
<keyword evidence="2" id="KW-0812">Transmembrane</keyword>
<proteinExistence type="predicted"/>